<proteinExistence type="predicted"/>
<dbReference type="RefSeq" id="WP_086745257.1">
    <property type="nucleotide sequence ID" value="NZ_MWPV01000005.1"/>
</dbReference>
<dbReference type="Proteomes" id="UP000194841">
    <property type="component" value="Unassembled WGS sequence"/>
</dbReference>
<organism evidence="1 2">
    <name type="scientific">Pseudoalteromonas ulvae</name>
    <dbReference type="NCBI Taxonomy" id="107327"/>
    <lineage>
        <taxon>Bacteria</taxon>
        <taxon>Pseudomonadati</taxon>
        <taxon>Pseudomonadota</taxon>
        <taxon>Gammaproteobacteria</taxon>
        <taxon>Alteromonadales</taxon>
        <taxon>Pseudoalteromonadaceae</taxon>
        <taxon>Pseudoalteromonas</taxon>
    </lineage>
</organism>
<reference evidence="1 2" key="1">
    <citation type="submission" date="2017-02" db="EMBL/GenBank/DDBJ databases">
        <title>Pseudoalteromonas ulvae TC14 Genome.</title>
        <authorList>
            <person name="Molmeret M."/>
        </authorList>
    </citation>
    <scope>NUCLEOTIDE SEQUENCE [LARGE SCALE GENOMIC DNA]</scope>
    <source>
        <strain evidence="1">TC14</strain>
    </source>
</reference>
<sequence length="174" mass="20066">MTTHNQDQQGFMHISAFYFKRPLVELLEDLLARAHIDKTDFYCVLEEINVRFSPKQRLLAKQMQQHQQIHTVDYHSWAQSQQTLTIKEFAATCAHTLDQHRCPLPLIVLQLAVAQLAAITTDLSLDLTLEMPQEQQDFCHQLSVTLQQEFSHLVDSSYTVVELKTPPSPQLLRA</sequence>
<gene>
    <name evidence="1" type="ORF">B1199_16700</name>
</gene>
<comment type="caution">
    <text evidence="1">The sequence shown here is derived from an EMBL/GenBank/DDBJ whole genome shotgun (WGS) entry which is preliminary data.</text>
</comment>
<name>A0A244CN16_PSEDV</name>
<dbReference type="AlphaFoldDB" id="A0A244CN16"/>
<protein>
    <submittedName>
        <fullName evidence="1">Uncharacterized protein</fullName>
    </submittedName>
</protein>
<dbReference type="OrthoDB" id="10005176at2"/>
<dbReference type="EMBL" id="MWPV01000005">
    <property type="protein sequence ID" value="OUL57003.1"/>
    <property type="molecule type" value="Genomic_DNA"/>
</dbReference>
<evidence type="ECO:0000313" key="1">
    <source>
        <dbReference type="EMBL" id="OUL57003.1"/>
    </source>
</evidence>
<accession>A0A244CN16</accession>
<keyword evidence="2" id="KW-1185">Reference proteome</keyword>
<evidence type="ECO:0000313" key="2">
    <source>
        <dbReference type="Proteomes" id="UP000194841"/>
    </source>
</evidence>